<keyword evidence="4" id="KW-1185">Reference proteome</keyword>
<protein>
    <submittedName>
        <fullName evidence="3">DUF4974 domain-containing protein</fullName>
    </submittedName>
</protein>
<dbReference type="InterPro" id="IPR032508">
    <property type="entry name" value="FecR_C"/>
</dbReference>
<dbReference type="PANTHER" id="PTHR30273:SF2">
    <property type="entry name" value="PROTEIN FECR"/>
    <property type="match status" value="1"/>
</dbReference>
<dbReference type="RefSeq" id="WP_123849063.1">
    <property type="nucleotide sequence ID" value="NZ_RPDH01000003.1"/>
</dbReference>
<dbReference type="InterPro" id="IPR012373">
    <property type="entry name" value="Ferrdict_sens_TM"/>
</dbReference>
<dbReference type="Proteomes" id="UP000278351">
    <property type="component" value="Unassembled WGS sequence"/>
</dbReference>
<reference evidence="3 4" key="1">
    <citation type="submission" date="2018-11" db="EMBL/GenBank/DDBJ databases">
        <title>Chitinophaga lutea sp.nov., isolate from arsenic contaminated soil.</title>
        <authorList>
            <person name="Zong Y."/>
        </authorList>
    </citation>
    <scope>NUCLEOTIDE SEQUENCE [LARGE SCALE GENOMIC DNA]</scope>
    <source>
        <strain evidence="3 4">ZY74</strain>
    </source>
</reference>
<feature type="domain" description="FecR protein" evidence="1">
    <location>
        <begin position="123"/>
        <end position="206"/>
    </location>
</feature>
<dbReference type="PIRSF" id="PIRSF018266">
    <property type="entry name" value="FecR"/>
    <property type="match status" value="1"/>
</dbReference>
<gene>
    <name evidence="3" type="ORF">EGT74_23830</name>
</gene>
<evidence type="ECO:0000313" key="3">
    <source>
        <dbReference type="EMBL" id="RPE05419.1"/>
    </source>
</evidence>
<accession>A0A3N4PFX8</accession>
<dbReference type="OrthoDB" id="1452822at2"/>
<sequence>MDTAYFLEILQKYREGTASPEEEQFLLASYEAFESQPDIVALLTDAERERLKSTMHAGIMEQIARHEGVPARPRRAWLKAAAAAAVLAGGVATILLWPGKEPAAPAITANQQNIQPEHENNFIALPDGSSVLVSAGSRLQYPASFEGGKREVYLEGKALFTVQQQSSRPFIVHTGALQTTVLGTTFEINAPATGDITVTVLNGRVQVASETTTLGVLSANEQMIYNTASRAHQQLQLATPPQPAWQQQDLLFDDVTLRQAAGLLEERFDVHISIPDETLQQQRFTTTFAREESLEQVLKSICDFNHAAYKKDKENNTIIIYRP</sequence>
<organism evidence="3 4">
    <name type="scientific">Chitinophaga lutea</name>
    <dbReference type="NCBI Taxonomy" id="2488634"/>
    <lineage>
        <taxon>Bacteria</taxon>
        <taxon>Pseudomonadati</taxon>
        <taxon>Bacteroidota</taxon>
        <taxon>Chitinophagia</taxon>
        <taxon>Chitinophagales</taxon>
        <taxon>Chitinophagaceae</taxon>
        <taxon>Chitinophaga</taxon>
    </lineage>
</organism>
<feature type="domain" description="Protein FecR C-terminal" evidence="2">
    <location>
        <begin position="250"/>
        <end position="320"/>
    </location>
</feature>
<dbReference type="Gene3D" id="2.60.120.1440">
    <property type="match status" value="1"/>
</dbReference>
<evidence type="ECO:0000259" key="2">
    <source>
        <dbReference type="Pfam" id="PF16344"/>
    </source>
</evidence>
<dbReference type="Gene3D" id="3.55.50.30">
    <property type="match status" value="1"/>
</dbReference>
<name>A0A3N4PFX8_9BACT</name>
<dbReference type="AlphaFoldDB" id="A0A3N4PFX8"/>
<dbReference type="PANTHER" id="PTHR30273">
    <property type="entry name" value="PERIPLASMIC SIGNAL SENSOR AND SIGMA FACTOR ACTIVATOR FECR-RELATED"/>
    <property type="match status" value="1"/>
</dbReference>
<evidence type="ECO:0000259" key="1">
    <source>
        <dbReference type="Pfam" id="PF04773"/>
    </source>
</evidence>
<dbReference type="GO" id="GO:0016989">
    <property type="term" value="F:sigma factor antagonist activity"/>
    <property type="evidence" value="ECO:0007669"/>
    <property type="project" value="TreeGrafter"/>
</dbReference>
<dbReference type="Pfam" id="PF16344">
    <property type="entry name" value="FecR_C"/>
    <property type="match status" value="1"/>
</dbReference>
<evidence type="ECO:0000313" key="4">
    <source>
        <dbReference type="Proteomes" id="UP000278351"/>
    </source>
</evidence>
<proteinExistence type="predicted"/>
<dbReference type="Pfam" id="PF04773">
    <property type="entry name" value="FecR"/>
    <property type="match status" value="1"/>
</dbReference>
<dbReference type="EMBL" id="RPDH01000003">
    <property type="protein sequence ID" value="RPE05419.1"/>
    <property type="molecule type" value="Genomic_DNA"/>
</dbReference>
<comment type="caution">
    <text evidence="3">The sequence shown here is derived from an EMBL/GenBank/DDBJ whole genome shotgun (WGS) entry which is preliminary data.</text>
</comment>
<dbReference type="InterPro" id="IPR006860">
    <property type="entry name" value="FecR"/>
</dbReference>